<dbReference type="Pfam" id="PF25302">
    <property type="entry name" value="NADase_transloc"/>
    <property type="match status" value="1"/>
</dbReference>
<dbReference type="InterPro" id="IPR000421">
    <property type="entry name" value="FA58C"/>
</dbReference>
<dbReference type="Gene3D" id="2.120.10.30">
    <property type="entry name" value="TolB, C-terminal domain"/>
    <property type="match status" value="1"/>
</dbReference>
<reference evidence="3 4" key="1">
    <citation type="submission" date="2017-03" db="EMBL/GenBank/DDBJ databases">
        <title>Complete genome sequence of Paenibacillus Kribbensis producing bioflocculants.</title>
        <authorList>
            <person name="Lee H.-G."/>
            <person name="Oh H.-M."/>
        </authorList>
    </citation>
    <scope>NUCLEOTIDE SEQUENCE [LARGE SCALE GENOMIC DNA]</scope>
    <source>
        <strain evidence="3 4">AM49</strain>
    </source>
</reference>
<dbReference type="PANTHER" id="PTHR36842:SF1">
    <property type="entry name" value="PROTEIN TOLB"/>
    <property type="match status" value="1"/>
</dbReference>
<dbReference type="RefSeq" id="WP_094153491.1">
    <property type="nucleotide sequence ID" value="NZ_CP020028.1"/>
</dbReference>
<dbReference type="NCBIfam" id="NF047619">
    <property type="entry name" value="NADase_discoid"/>
    <property type="match status" value="1"/>
</dbReference>
<dbReference type="InterPro" id="IPR011042">
    <property type="entry name" value="6-blade_b-propeller_TolB-like"/>
</dbReference>
<dbReference type="OrthoDB" id="85718at2"/>
<dbReference type="Proteomes" id="UP000214666">
    <property type="component" value="Chromosome"/>
</dbReference>
<evidence type="ECO:0000313" key="3">
    <source>
        <dbReference type="EMBL" id="ASR45438.1"/>
    </source>
</evidence>
<protein>
    <recommendedName>
        <fullName evidence="2">F5/8 type C domain-containing protein</fullName>
    </recommendedName>
</protein>
<sequence length="489" mass="54565">MRYIKAALIIVFSVLLSACTATTGGDIVTSSQSPNIPSSNEVKVNQDAAKGTEKKASWLLNGQEGVEDRVQFLTNLDDSTGKTNIRIDDLIDTMQTREERIKYHGSQVYVGEITSDGSHMAIIRDVYGEQPEESLIIEVYNLDAEVKEREFKLPPTAQYPVVSSDLRKYLYVMNGHLYLYDAISKRTTEVKNEKGKADVSNISHGQGVFSPDNTKFYFVDDQSGIVMLDLSGDSGTKRLLAGTDVSGIMQWGQGNKLIYSTYKNDHTFINNIYSLDIHTGKVQFITKNEGDFILSPDQKKLVLSDDEVVKMFMIDVASGKKEDISSIMDGEGSWVVPIQWIETKINYMKYSNKVEVKKITASSTLPNQGNRSFSVNNLTDDNNLTPWCEGSKTGGVGETVTLDLGSTQEVRGIEMVDGTMWVNNKYLDMNTIQKMKLDFSDGQSLVLENNDTRFKFDEPIRTSFVKITILEVKKGADLPNTCIGELKLL</sequence>
<dbReference type="EMBL" id="CP020028">
    <property type="protein sequence ID" value="ASR45438.1"/>
    <property type="molecule type" value="Genomic_DNA"/>
</dbReference>
<dbReference type="SUPFAM" id="SSF49785">
    <property type="entry name" value="Galactose-binding domain-like"/>
    <property type="match status" value="1"/>
</dbReference>
<evidence type="ECO:0000256" key="1">
    <source>
        <dbReference type="SAM" id="SignalP"/>
    </source>
</evidence>
<dbReference type="KEGG" id="pkb:B4V02_01300"/>
<proteinExistence type="predicted"/>
<dbReference type="InterPro" id="IPR008979">
    <property type="entry name" value="Galactose-bd-like_sf"/>
</dbReference>
<evidence type="ECO:0000259" key="2">
    <source>
        <dbReference type="PROSITE" id="PS50022"/>
    </source>
</evidence>
<keyword evidence="4" id="KW-1185">Reference proteome</keyword>
<dbReference type="Gene3D" id="2.60.120.260">
    <property type="entry name" value="Galactose-binding domain-like"/>
    <property type="match status" value="1"/>
</dbReference>
<feature type="signal peptide" evidence="1">
    <location>
        <begin position="1"/>
        <end position="23"/>
    </location>
</feature>
<dbReference type="PROSITE" id="PS51257">
    <property type="entry name" value="PROKAR_LIPOPROTEIN"/>
    <property type="match status" value="1"/>
</dbReference>
<dbReference type="InterPro" id="IPR057561">
    <property type="entry name" value="NADase_transloc"/>
</dbReference>
<evidence type="ECO:0000313" key="4">
    <source>
        <dbReference type="Proteomes" id="UP000214666"/>
    </source>
</evidence>
<organism evidence="3 4">
    <name type="scientific">Paenibacillus kribbensis</name>
    <dbReference type="NCBI Taxonomy" id="172713"/>
    <lineage>
        <taxon>Bacteria</taxon>
        <taxon>Bacillati</taxon>
        <taxon>Bacillota</taxon>
        <taxon>Bacilli</taxon>
        <taxon>Bacillales</taxon>
        <taxon>Paenibacillaceae</taxon>
        <taxon>Paenibacillus</taxon>
    </lineage>
</organism>
<accession>A0A222WH98</accession>
<dbReference type="SUPFAM" id="SSF69304">
    <property type="entry name" value="Tricorn protease N-terminal domain"/>
    <property type="match status" value="1"/>
</dbReference>
<dbReference type="PROSITE" id="PS50022">
    <property type="entry name" value="FA58C_3"/>
    <property type="match status" value="1"/>
</dbReference>
<dbReference type="AlphaFoldDB" id="A0A222WH98"/>
<feature type="chain" id="PRO_5038859729" description="F5/8 type C domain-containing protein" evidence="1">
    <location>
        <begin position="24"/>
        <end position="489"/>
    </location>
</feature>
<feature type="domain" description="F5/8 type C" evidence="2">
    <location>
        <begin position="342"/>
        <end position="489"/>
    </location>
</feature>
<keyword evidence="1" id="KW-0732">Signal</keyword>
<name>A0A222WH98_9BACL</name>
<dbReference type="PANTHER" id="PTHR36842">
    <property type="entry name" value="PROTEIN TOLB HOMOLOG"/>
    <property type="match status" value="1"/>
</dbReference>
<gene>
    <name evidence="3" type="ORF">B4V02_01300</name>
</gene>